<evidence type="ECO:0000313" key="1">
    <source>
        <dbReference type="EMBL" id="JAD52907.1"/>
    </source>
</evidence>
<accession>A0A0A9B0P1</accession>
<dbReference type="EMBL" id="GBRH01244988">
    <property type="protein sequence ID" value="JAD52907.1"/>
    <property type="molecule type" value="Transcribed_RNA"/>
</dbReference>
<reference evidence="1" key="1">
    <citation type="submission" date="2014-09" db="EMBL/GenBank/DDBJ databases">
        <authorList>
            <person name="Magalhaes I.L.F."/>
            <person name="Oliveira U."/>
            <person name="Santos F.R."/>
            <person name="Vidigal T.H.D.A."/>
            <person name="Brescovit A.D."/>
            <person name="Santos A.J."/>
        </authorList>
    </citation>
    <scope>NUCLEOTIDE SEQUENCE</scope>
    <source>
        <tissue evidence="1">Shoot tissue taken approximately 20 cm above the soil surface</tissue>
    </source>
</reference>
<name>A0A0A9B0P1_ARUDO</name>
<reference evidence="1" key="2">
    <citation type="journal article" date="2015" name="Data Brief">
        <title>Shoot transcriptome of the giant reed, Arundo donax.</title>
        <authorList>
            <person name="Barrero R.A."/>
            <person name="Guerrero F.D."/>
            <person name="Moolhuijzen P."/>
            <person name="Goolsby J.A."/>
            <person name="Tidwell J."/>
            <person name="Bellgard S.E."/>
            <person name="Bellgard M.I."/>
        </authorList>
    </citation>
    <scope>NUCLEOTIDE SEQUENCE</scope>
    <source>
        <tissue evidence="1">Shoot tissue taken approximately 20 cm above the soil surface</tissue>
    </source>
</reference>
<dbReference type="AlphaFoldDB" id="A0A0A9B0P1"/>
<protein>
    <submittedName>
        <fullName evidence="1">Uncharacterized protein</fullName>
    </submittedName>
</protein>
<organism evidence="1">
    <name type="scientific">Arundo donax</name>
    <name type="common">Giant reed</name>
    <name type="synonym">Donax arundinaceus</name>
    <dbReference type="NCBI Taxonomy" id="35708"/>
    <lineage>
        <taxon>Eukaryota</taxon>
        <taxon>Viridiplantae</taxon>
        <taxon>Streptophyta</taxon>
        <taxon>Embryophyta</taxon>
        <taxon>Tracheophyta</taxon>
        <taxon>Spermatophyta</taxon>
        <taxon>Magnoliopsida</taxon>
        <taxon>Liliopsida</taxon>
        <taxon>Poales</taxon>
        <taxon>Poaceae</taxon>
        <taxon>PACMAD clade</taxon>
        <taxon>Arundinoideae</taxon>
        <taxon>Arundineae</taxon>
        <taxon>Arundo</taxon>
    </lineage>
</organism>
<proteinExistence type="predicted"/>
<sequence length="31" mass="3584">MFHSPRMFTSFDKNQSVSTCVDCGGFQHYLI</sequence>